<feature type="region of interest" description="Disordered" evidence="1">
    <location>
        <begin position="327"/>
        <end position="465"/>
    </location>
</feature>
<evidence type="ECO:0000256" key="1">
    <source>
        <dbReference type="SAM" id="MobiDB-lite"/>
    </source>
</evidence>
<sequence length="755" mass="83495">MSIRWKGYPHRFPRIRLASPPQASFHATAPHIAAQTVFNSPLSPILEEARENQRVQSRRIKRHSTASLKRARKRASKKTRQDIQVFGWDSPRAMDTSTESVGSETSGTVINWSHDGDPAPSKPAIPKAKNHDRDNIYSSTQVTERRVQISKAGKVKIDTSRESAHKRPIEPGSGKEPDILSTMDRRRAYDPRITLKKPPLPSVKASPAHKPLSRRASRLSSTSSRSNRRVVQSSAGAKVRQKSSKPPVRDSKDQKKLNGYIKELELYIQASKALPNRRLVPSYSPTTQSSRTVASIHTIQALKPYQNQFESAGLAVTSADQLRLPHLPSLSLSTPPTPPKDQKWRQLSALDSPRSDQDRTDNQQKLETGSASSGRTDGASDPNRTQQPSPRKSLPWLKKRDSILITSHVPETEAAEEGKERAKSETPSNSSEILTFSPVNKGTSDATFSEVPTRPPPIPPKNGNRKFRKAQILVNLAVQSAAEAETRTPSSEDNSKNAHGVGKESTAQPDRPQLKSDEKKFQEAQLMLSMINESLEASTMTPRSKSCAKQAEALVDRIINCASQSALGDRSVSSRRPRVRRKLLGRQRRPYSNQATPVTADDLDWVDDLEEVVSDMDIIKGLRIATSAASDEETSTRIKFTTGIDLRKFLADLTFLEGFCDGQRTEDCGPRHPRGKKHGHGCDSIVYIVEDRHNHCKYINEKPGFAAGNDADLGHVPAQSQKKIRELNETVDKLAKWKAVKATEGYGAGGCGAEE</sequence>
<proteinExistence type="predicted"/>
<feature type="compositionally biased region" description="Low complexity" evidence="1">
    <location>
        <begin position="96"/>
        <end position="109"/>
    </location>
</feature>
<name>A0ABR4P3F3_9HELO</name>
<feature type="compositionally biased region" description="Low complexity" evidence="1">
    <location>
        <begin position="118"/>
        <end position="127"/>
    </location>
</feature>
<feature type="compositionally biased region" description="Basic and acidic residues" evidence="1">
    <location>
        <begin position="247"/>
        <end position="256"/>
    </location>
</feature>
<feature type="region of interest" description="Disordered" evidence="1">
    <location>
        <begin position="480"/>
        <end position="519"/>
    </location>
</feature>
<protein>
    <submittedName>
        <fullName evidence="2">Uncharacterized protein</fullName>
    </submittedName>
</protein>
<accession>A0ABR4P3F3</accession>
<evidence type="ECO:0000313" key="2">
    <source>
        <dbReference type="EMBL" id="KAL3417839.1"/>
    </source>
</evidence>
<evidence type="ECO:0000313" key="3">
    <source>
        <dbReference type="Proteomes" id="UP001629113"/>
    </source>
</evidence>
<feature type="compositionally biased region" description="Polar residues" evidence="1">
    <location>
        <begin position="425"/>
        <end position="447"/>
    </location>
</feature>
<keyword evidence="3" id="KW-1185">Reference proteome</keyword>
<organism evidence="2 3">
    <name type="scientific">Phlyctema vagabunda</name>
    <dbReference type="NCBI Taxonomy" id="108571"/>
    <lineage>
        <taxon>Eukaryota</taxon>
        <taxon>Fungi</taxon>
        <taxon>Dikarya</taxon>
        <taxon>Ascomycota</taxon>
        <taxon>Pezizomycotina</taxon>
        <taxon>Leotiomycetes</taxon>
        <taxon>Helotiales</taxon>
        <taxon>Dermateaceae</taxon>
        <taxon>Phlyctema</taxon>
    </lineage>
</organism>
<feature type="region of interest" description="Disordered" evidence="1">
    <location>
        <begin position="51"/>
        <end position="81"/>
    </location>
</feature>
<feature type="compositionally biased region" description="Basic residues" evidence="1">
    <location>
        <begin position="56"/>
        <end position="78"/>
    </location>
</feature>
<feature type="region of interest" description="Disordered" evidence="1">
    <location>
        <begin position="93"/>
        <end position="256"/>
    </location>
</feature>
<reference evidence="2 3" key="1">
    <citation type="submission" date="2024-06" db="EMBL/GenBank/DDBJ databases">
        <title>Complete genome of Phlyctema vagabunda strain 19-DSS-EL-015.</title>
        <authorList>
            <person name="Fiorenzani C."/>
        </authorList>
    </citation>
    <scope>NUCLEOTIDE SEQUENCE [LARGE SCALE GENOMIC DNA]</scope>
    <source>
        <strain evidence="2 3">19-DSS-EL-015</strain>
    </source>
</reference>
<feature type="compositionally biased region" description="Basic and acidic residues" evidence="1">
    <location>
        <begin position="353"/>
        <end position="364"/>
    </location>
</feature>
<feature type="compositionally biased region" description="Polar residues" evidence="1">
    <location>
        <begin position="365"/>
        <end position="375"/>
    </location>
</feature>
<gene>
    <name evidence="2" type="ORF">PVAG01_10849</name>
</gene>
<feature type="compositionally biased region" description="Low complexity" evidence="1">
    <location>
        <begin position="218"/>
        <end position="234"/>
    </location>
</feature>
<dbReference type="EMBL" id="JBFCZG010000010">
    <property type="protein sequence ID" value="KAL3417839.1"/>
    <property type="molecule type" value="Genomic_DNA"/>
</dbReference>
<feature type="compositionally biased region" description="Basic and acidic residues" evidence="1">
    <location>
        <begin position="155"/>
        <end position="190"/>
    </location>
</feature>
<dbReference type="Proteomes" id="UP001629113">
    <property type="component" value="Unassembled WGS sequence"/>
</dbReference>
<comment type="caution">
    <text evidence="2">The sequence shown here is derived from an EMBL/GenBank/DDBJ whole genome shotgun (WGS) entry which is preliminary data.</text>
</comment>